<name>A0A9X0YPS3_9FLAO</name>
<protein>
    <submittedName>
        <fullName evidence="1">Uncharacterized protein</fullName>
    </submittedName>
</protein>
<evidence type="ECO:0000313" key="3">
    <source>
        <dbReference type="Proteomes" id="UP001138672"/>
    </source>
</evidence>
<evidence type="ECO:0000313" key="2">
    <source>
        <dbReference type="EMBL" id="MDQ0336330.1"/>
    </source>
</evidence>
<dbReference type="EMBL" id="JAGGJQ010000008">
    <property type="protein sequence ID" value="MBP1840773.1"/>
    <property type="molecule type" value="Genomic_DNA"/>
</dbReference>
<dbReference type="RefSeq" id="WP_209542107.1">
    <property type="nucleotide sequence ID" value="NZ_JAGGJQ010000008.1"/>
</dbReference>
<dbReference type="AlphaFoldDB" id="A0A9X0YPS3"/>
<organism evidence="1 3">
    <name type="scientific">Formosa algae</name>
    <dbReference type="NCBI Taxonomy" id="225843"/>
    <lineage>
        <taxon>Bacteria</taxon>
        <taxon>Pseudomonadati</taxon>
        <taxon>Bacteroidota</taxon>
        <taxon>Flavobacteriia</taxon>
        <taxon>Flavobacteriales</taxon>
        <taxon>Flavobacteriaceae</taxon>
        <taxon>Formosa</taxon>
    </lineage>
</organism>
<evidence type="ECO:0000313" key="4">
    <source>
        <dbReference type="Proteomes" id="UP001231587"/>
    </source>
</evidence>
<comment type="caution">
    <text evidence="1">The sequence shown here is derived from an EMBL/GenBank/DDBJ whole genome shotgun (WGS) entry which is preliminary data.</text>
</comment>
<reference evidence="1" key="1">
    <citation type="submission" date="2021-03" db="EMBL/GenBank/DDBJ databases">
        <title>Genomic Encyclopedia of Type Strains, Phase IV (KMG-IV): sequencing the most valuable type-strain genomes for metagenomic binning, comparative biology and taxonomic classification.</title>
        <authorList>
            <person name="Goeker M."/>
        </authorList>
    </citation>
    <scope>NUCLEOTIDE SEQUENCE</scope>
    <source>
        <strain evidence="1">DSM 15523</strain>
        <strain evidence="2 4">DSM 16476</strain>
    </source>
</reference>
<sequence length="103" mass="12295">MKDYRYGRVSNYTEKSPLTKKYNSFLNSAKENNLFDNSLEFCYLLNSRLLSNTMKLILYNKNKNKYIGNNLEIYNSLEKAIRSYFENNTSFEKYLKDIGKNEI</sequence>
<keyword evidence="4" id="KW-1185">Reference proteome</keyword>
<accession>A0A9X0YPS3</accession>
<proteinExistence type="predicted"/>
<dbReference type="Proteomes" id="UP001138672">
    <property type="component" value="Unassembled WGS sequence"/>
</dbReference>
<gene>
    <name evidence="1" type="ORF">J2Z56_002704</name>
    <name evidence="2" type="ORF">J2Z57_002783</name>
</gene>
<evidence type="ECO:0000313" key="1">
    <source>
        <dbReference type="EMBL" id="MBP1840773.1"/>
    </source>
</evidence>
<dbReference type="EMBL" id="JAUSUU010000008">
    <property type="protein sequence ID" value="MDQ0336330.1"/>
    <property type="molecule type" value="Genomic_DNA"/>
</dbReference>
<dbReference type="Proteomes" id="UP001231587">
    <property type="component" value="Unassembled WGS sequence"/>
</dbReference>